<accession>A0AAD5T7B8</accession>
<name>A0AAD5T7B8_9FUNG</name>
<dbReference type="EMBL" id="JADGJH010000198">
    <property type="protein sequence ID" value="KAJ3134110.1"/>
    <property type="molecule type" value="Genomic_DNA"/>
</dbReference>
<dbReference type="Proteomes" id="UP001211907">
    <property type="component" value="Unassembled WGS sequence"/>
</dbReference>
<feature type="chain" id="PRO_5041953216" description="WSC domain-containing protein" evidence="1">
    <location>
        <begin position="20"/>
        <end position="611"/>
    </location>
</feature>
<evidence type="ECO:0000313" key="2">
    <source>
        <dbReference type="EMBL" id="KAJ3134110.1"/>
    </source>
</evidence>
<comment type="caution">
    <text evidence="2">The sequence shown here is derived from an EMBL/GenBank/DDBJ whole genome shotgun (WGS) entry which is preliminary data.</text>
</comment>
<protein>
    <recommendedName>
        <fullName evidence="4">WSC domain-containing protein</fullName>
    </recommendedName>
</protein>
<dbReference type="AlphaFoldDB" id="A0AAD5T7B8"/>
<keyword evidence="1" id="KW-0732">Signal</keyword>
<proteinExistence type="predicted"/>
<reference evidence="2" key="1">
    <citation type="submission" date="2020-05" db="EMBL/GenBank/DDBJ databases">
        <title>Phylogenomic resolution of chytrid fungi.</title>
        <authorList>
            <person name="Stajich J.E."/>
            <person name="Amses K."/>
            <person name="Simmons R."/>
            <person name="Seto K."/>
            <person name="Myers J."/>
            <person name="Bonds A."/>
            <person name="Quandt C.A."/>
            <person name="Barry K."/>
            <person name="Liu P."/>
            <person name="Grigoriev I."/>
            <person name="Longcore J.E."/>
            <person name="James T.Y."/>
        </authorList>
    </citation>
    <scope>NUCLEOTIDE SEQUENCE</scope>
    <source>
        <strain evidence="2">JEL0513</strain>
    </source>
</reference>
<evidence type="ECO:0000313" key="3">
    <source>
        <dbReference type="Proteomes" id="UP001211907"/>
    </source>
</evidence>
<feature type="signal peptide" evidence="1">
    <location>
        <begin position="1"/>
        <end position="19"/>
    </location>
</feature>
<sequence>MFLTSVVIVAISLVTDVRAAESFLVLGAGTDSSTTKCGTAANPVIAAQPNDGDLLLPTFGNVVTGQTWLQSKYCVLGSASSQPWTNAGEFSNQAQCNTACQGYTYAIQIPNYICWCTSNSDGELFTCPTNPLPTDTYDVWYELQTFAGPVTMFGSQVVFTFSVTNYGQTLQAPAITPSGCTLNLEYSSIYQSGANTCTFSAYLPYDNAACWIDTVGLNPIPGAASSASTQYASGHVNVIANNSTLTVSDTFPFDVAFPFSAAAQTTSANLDTLVTIALRTQTFTDTTQSQASASAASGTLVLSFSVTIDGTGYVVNSFLDQNSNTYSLSSGWWVSPTYTGVSCTQTTWYTVTANICPGPLDSNHPNSCSGGSVTSSVSITIQVAPDISSPTCEVVATISLTDLTSVVADSSTSPTGYPTTSASTLHIGNFWSVGVSSATVAGIGMYLEITSVRLSYPGTGSNIVYVDLPSACWAYHKYTAIGQTWFAFLAEQDSSAWTTAASPAAAATSLPNFLSTPQACPYIPMQIHQQITMTIGVQVSDTLPAQRRRDASGVSSNPSAYITVPITIADSSNQANQTSQATNLKSGATFHSFDVANLVAGAVAVGLGVNL</sequence>
<keyword evidence="3" id="KW-1185">Reference proteome</keyword>
<gene>
    <name evidence="2" type="ORF">HK100_003810</name>
</gene>
<evidence type="ECO:0008006" key="4">
    <source>
        <dbReference type="Google" id="ProtNLM"/>
    </source>
</evidence>
<evidence type="ECO:0000256" key="1">
    <source>
        <dbReference type="SAM" id="SignalP"/>
    </source>
</evidence>
<organism evidence="2 3">
    <name type="scientific">Physocladia obscura</name>
    <dbReference type="NCBI Taxonomy" id="109957"/>
    <lineage>
        <taxon>Eukaryota</taxon>
        <taxon>Fungi</taxon>
        <taxon>Fungi incertae sedis</taxon>
        <taxon>Chytridiomycota</taxon>
        <taxon>Chytridiomycota incertae sedis</taxon>
        <taxon>Chytridiomycetes</taxon>
        <taxon>Chytridiales</taxon>
        <taxon>Chytriomycetaceae</taxon>
        <taxon>Physocladia</taxon>
    </lineage>
</organism>